<reference evidence="4 5" key="1">
    <citation type="submission" date="2018-06" db="EMBL/GenBank/DDBJ databases">
        <authorList>
            <consortium name="Pathogen Informatics"/>
            <person name="Doyle S."/>
        </authorList>
    </citation>
    <scope>NUCLEOTIDE SEQUENCE [LARGE SCALE GENOMIC DNA]</scope>
    <source>
        <strain evidence="4 5">NCTC11460</strain>
    </source>
</reference>
<dbReference type="RefSeq" id="WP_019595614.1">
    <property type="nucleotide sequence ID" value="NZ_FOVA01000007.1"/>
</dbReference>
<gene>
    <name evidence="1" type="ORF">NCTC11460_00046</name>
    <name evidence="2" type="ORF">NCTC11460_02166</name>
    <name evidence="3" type="ORF">NCTC11460_02174</name>
    <name evidence="4" type="ORF">NCTC11460_02184</name>
</gene>
<accession>A0A379CKA1</accession>
<proteinExistence type="predicted"/>
<dbReference type="EMBL" id="UGTB01000004">
    <property type="protein sequence ID" value="SUB62166.1"/>
    <property type="molecule type" value="Genomic_DNA"/>
</dbReference>
<name>A0A379CKA1_9FIRM</name>
<evidence type="ECO:0000313" key="4">
    <source>
        <dbReference type="EMBL" id="SUB62176.1"/>
    </source>
</evidence>
<evidence type="ECO:0000313" key="5">
    <source>
        <dbReference type="Proteomes" id="UP000255101"/>
    </source>
</evidence>
<evidence type="ECO:0000313" key="2">
    <source>
        <dbReference type="EMBL" id="SUB62158.1"/>
    </source>
</evidence>
<organism evidence="4 5">
    <name type="scientific">Peptostreptococcus anaerobius</name>
    <dbReference type="NCBI Taxonomy" id="1261"/>
    <lineage>
        <taxon>Bacteria</taxon>
        <taxon>Bacillati</taxon>
        <taxon>Bacillota</taxon>
        <taxon>Clostridia</taxon>
        <taxon>Peptostreptococcales</taxon>
        <taxon>Peptostreptococcaceae</taxon>
        <taxon>Peptostreptococcus</taxon>
    </lineage>
</organism>
<evidence type="ECO:0000313" key="3">
    <source>
        <dbReference type="EMBL" id="SUB62166.1"/>
    </source>
</evidence>
<protein>
    <submittedName>
        <fullName evidence="4">Uncharacterized protein</fullName>
    </submittedName>
</protein>
<dbReference type="Proteomes" id="UP000255101">
    <property type="component" value="Unassembled WGS sequence"/>
</dbReference>
<dbReference type="EMBL" id="UGTB01000004">
    <property type="protein sequence ID" value="SUB62176.1"/>
    <property type="molecule type" value="Genomic_DNA"/>
</dbReference>
<dbReference type="EMBL" id="UGTB01000004">
    <property type="protein sequence ID" value="SUB62158.1"/>
    <property type="molecule type" value="Genomic_DNA"/>
</dbReference>
<dbReference type="AlphaFoldDB" id="A0A379CKA1"/>
<dbReference type="EMBL" id="UGTB01000004">
    <property type="protein sequence ID" value="SUB60169.1"/>
    <property type="molecule type" value="Genomic_DNA"/>
</dbReference>
<sequence>MALVNITKNPFSEPISVRFGNNTPTKNGAFVTITKDKAETEKDVFKADAFGDGKKPELEIAVIAESFHPYQNENENDLVIEQNKVYRAFPIKHGLEIAVSQADFIHNTVDVGDAVKPHPSSHKLVKDTEGTSAIGYVIGTPVLNGQKSVEIRFI</sequence>
<evidence type="ECO:0000313" key="1">
    <source>
        <dbReference type="EMBL" id="SUB60169.1"/>
    </source>
</evidence>